<proteinExistence type="predicted"/>
<dbReference type="Proteomes" id="UP001215598">
    <property type="component" value="Unassembled WGS sequence"/>
</dbReference>
<evidence type="ECO:0000256" key="1">
    <source>
        <dbReference type="SAM" id="MobiDB-lite"/>
    </source>
</evidence>
<organism evidence="2 3">
    <name type="scientific">Mycena metata</name>
    <dbReference type="NCBI Taxonomy" id="1033252"/>
    <lineage>
        <taxon>Eukaryota</taxon>
        <taxon>Fungi</taxon>
        <taxon>Dikarya</taxon>
        <taxon>Basidiomycota</taxon>
        <taxon>Agaricomycotina</taxon>
        <taxon>Agaricomycetes</taxon>
        <taxon>Agaricomycetidae</taxon>
        <taxon>Agaricales</taxon>
        <taxon>Marasmiineae</taxon>
        <taxon>Mycenaceae</taxon>
        <taxon>Mycena</taxon>
    </lineage>
</organism>
<gene>
    <name evidence="2" type="ORF">B0H16DRAFT_1700931</name>
</gene>
<protein>
    <recommendedName>
        <fullName evidence="4">SAM domain-containing protein</fullName>
    </recommendedName>
</protein>
<comment type="caution">
    <text evidence="2">The sequence shown here is derived from an EMBL/GenBank/DDBJ whole genome shotgun (WGS) entry which is preliminary data.</text>
</comment>
<keyword evidence="3" id="KW-1185">Reference proteome</keyword>
<evidence type="ECO:0000313" key="2">
    <source>
        <dbReference type="EMBL" id="KAJ7717546.1"/>
    </source>
</evidence>
<name>A0AAD7MHF7_9AGAR</name>
<reference evidence="2" key="1">
    <citation type="submission" date="2023-03" db="EMBL/GenBank/DDBJ databases">
        <title>Massive genome expansion in bonnet fungi (Mycena s.s.) driven by repeated elements and novel gene families across ecological guilds.</title>
        <authorList>
            <consortium name="Lawrence Berkeley National Laboratory"/>
            <person name="Harder C.B."/>
            <person name="Miyauchi S."/>
            <person name="Viragh M."/>
            <person name="Kuo A."/>
            <person name="Thoen E."/>
            <person name="Andreopoulos B."/>
            <person name="Lu D."/>
            <person name="Skrede I."/>
            <person name="Drula E."/>
            <person name="Henrissat B."/>
            <person name="Morin E."/>
            <person name="Kohler A."/>
            <person name="Barry K."/>
            <person name="LaButti K."/>
            <person name="Morin E."/>
            <person name="Salamov A."/>
            <person name="Lipzen A."/>
            <person name="Mereny Z."/>
            <person name="Hegedus B."/>
            <person name="Baldrian P."/>
            <person name="Stursova M."/>
            <person name="Weitz H."/>
            <person name="Taylor A."/>
            <person name="Grigoriev I.V."/>
            <person name="Nagy L.G."/>
            <person name="Martin F."/>
            <person name="Kauserud H."/>
        </authorList>
    </citation>
    <scope>NUCLEOTIDE SEQUENCE</scope>
    <source>
        <strain evidence="2">CBHHK182m</strain>
    </source>
</reference>
<evidence type="ECO:0000313" key="3">
    <source>
        <dbReference type="Proteomes" id="UP001215598"/>
    </source>
</evidence>
<feature type="compositionally biased region" description="Basic and acidic residues" evidence="1">
    <location>
        <begin position="7"/>
        <end position="17"/>
    </location>
</feature>
<sequence>MEMDSDLENKGDDKEFDAPSMTIYSGDERLISLEGRRVYVRKLSVEDFCTECGLEAEIGKILGLEGYATAGALFEASDDDLKKHSGLKIGQYAELRKAMREFLRKAMLEEKEKA</sequence>
<accession>A0AAD7MHF7</accession>
<dbReference type="AlphaFoldDB" id="A0AAD7MHF7"/>
<feature type="region of interest" description="Disordered" evidence="1">
    <location>
        <begin position="1"/>
        <end position="20"/>
    </location>
</feature>
<evidence type="ECO:0008006" key="4">
    <source>
        <dbReference type="Google" id="ProtNLM"/>
    </source>
</evidence>
<dbReference type="EMBL" id="JARKIB010000275">
    <property type="protein sequence ID" value="KAJ7717546.1"/>
    <property type="molecule type" value="Genomic_DNA"/>
</dbReference>